<organism evidence="2 3">
    <name type="scientific">Peptoniphilus indolicus</name>
    <dbReference type="NCBI Taxonomy" id="33030"/>
    <lineage>
        <taxon>Bacteria</taxon>
        <taxon>Bacillati</taxon>
        <taxon>Bacillota</taxon>
        <taxon>Tissierellia</taxon>
        <taxon>Tissierellales</taxon>
        <taxon>Peptoniphilaceae</taxon>
        <taxon>Peptoniphilus</taxon>
    </lineage>
</organism>
<dbReference type="Gene3D" id="1.10.10.2910">
    <property type="match status" value="1"/>
</dbReference>
<dbReference type="RefSeq" id="WP_115311917.1">
    <property type="nucleotide sequence ID" value="NZ_UGTH01000001.1"/>
</dbReference>
<protein>
    <submittedName>
        <fullName evidence="2">Domain of uncharacterized function (DUF955)</fullName>
    </submittedName>
</protein>
<evidence type="ECO:0000313" key="3">
    <source>
        <dbReference type="Proteomes" id="UP000254777"/>
    </source>
</evidence>
<gene>
    <name evidence="2" type="ORF">NCTC11088_00132</name>
</gene>
<dbReference type="EMBL" id="UGTH01000001">
    <property type="protein sequence ID" value="SUB74401.1"/>
    <property type="molecule type" value="Genomic_DNA"/>
</dbReference>
<evidence type="ECO:0000259" key="1">
    <source>
        <dbReference type="Pfam" id="PF06114"/>
    </source>
</evidence>
<proteinExistence type="predicted"/>
<reference evidence="2 3" key="1">
    <citation type="submission" date="2018-06" db="EMBL/GenBank/DDBJ databases">
        <authorList>
            <consortium name="Pathogen Informatics"/>
            <person name="Doyle S."/>
        </authorList>
    </citation>
    <scope>NUCLEOTIDE SEQUENCE [LARGE SCALE GENOMIC DNA]</scope>
    <source>
        <strain evidence="2 3">NCTC11088</strain>
    </source>
</reference>
<name>A0A379DA02_9FIRM</name>
<dbReference type="PANTHER" id="PTHR43236">
    <property type="entry name" value="ANTITOXIN HIGA1"/>
    <property type="match status" value="1"/>
</dbReference>
<dbReference type="Proteomes" id="UP000254777">
    <property type="component" value="Unassembled WGS sequence"/>
</dbReference>
<feature type="domain" description="IrrE N-terminal-like" evidence="1">
    <location>
        <begin position="171"/>
        <end position="298"/>
    </location>
</feature>
<dbReference type="Pfam" id="PF06114">
    <property type="entry name" value="Peptidase_M78"/>
    <property type="match status" value="1"/>
</dbReference>
<dbReference type="AlphaFoldDB" id="A0A379DA02"/>
<accession>A0A379DA02</accession>
<sequence>MTQEKGVKINPDVLKWAIKESGKSEFEIINKFPKIDNWIIEEDLPTFKKIEDLSNFFKIPLGYFFLSEPPKSFKFKADFRSINNVFPKASKNLKETIIDMSQRQNWLIEYREKLGYEDLEINRKFNELYQQHMNYMEVAKIIVDLIDLDYAKVESFKTINEYYNYFRNMLEQLGISVFQNGVVGNNTHRKLDLEEFRAFVLIDKIAPIIFINSCDSQSGKVFSIVHEFVHILLGEDDIITEEDNITKNERYINNITAEILAPKCYLLSFWNKEIDYINQISILSKKLKISQEAIALKLLNMSLINQNKYEHIKSITTLNVGKKNNSGGNYYNNLNSKLSENFKRDVIYNIESNNISYTEGFRLLGNIKAKAYGNLKEITYGI</sequence>
<dbReference type="InterPro" id="IPR052345">
    <property type="entry name" value="Rad_response_metalloprotease"/>
</dbReference>
<dbReference type="InterPro" id="IPR010359">
    <property type="entry name" value="IrrE_HExxH"/>
</dbReference>
<dbReference type="PANTHER" id="PTHR43236:SF2">
    <property type="entry name" value="BLL0069 PROTEIN"/>
    <property type="match status" value="1"/>
</dbReference>
<evidence type="ECO:0000313" key="2">
    <source>
        <dbReference type="EMBL" id="SUB74401.1"/>
    </source>
</evidence>